<gene>
    <name evidence="4" type="ORF">E0E05_02320</name>
</gene>
<dbReference type="InterPro" id="IPR036318">
    <property type="entry name" value="FAD-bd_PCMH-like_sf"/>
</dbReference>
<reference evidence="4 5" key="1">
    <citation type="journal article" date="2017" name="Int. J. Syst. Evol. Microbiol.">
        <title>Roseitalea porphyridii gen. nov., sp. nov., isolated from a red alga, and reclassification of Hoeflea suaedae Chung et al. 2013 as Pseudohoeflea suaedae gen. nov., comb. nov.</title>
        <authorList>
            <person name="Hyeon J.W."/>
            <person name="Jeong S.E."/>
            <person name="Baek K."/>
            <person name="Jeon C.O."/>
        </authorList>
    </citation>
    <scope>NUCLEOTIDE SEQUENCE [LARGE SCALE GENOMIC DNA]</scope>
    <source>
        <strain evidence="4 5">MA7-20</strain>
    </source>
</reference>
<dbReference type="Proteomes" id="UP000293719">
    <property type="component" value="Chromosome"/>
</dbReference>
<feature type="domain" description="FAD-binding PCMH-type" evidence="3">
    <location>
        <begin position="1"/>
        <end position="167"/>
    </location>
</feature>
<dbReference type="PANTHER" id="PTHR11748:SF103">
    <property type="entry name" value="GLYCOLATE OXIDASE SUBUNIT GLCE"/>
    <property type="match status" value="1"/>
</dbReference>
<evidence type="ECO:0000259" key="3">
    <source>
        <dbReference type="PROSITE" id="PS51387"/>
    </source>
</evidence>
<evidence type="ECO:0000256" key="2">
    <source>
        <dbReference type="ARBA" id="ARBA00022827"/>
    </source>
</evidence>
<dbReference type="OrthoDB" id="9811557at2"/>
<keyword evidence="2" id="KW-0274">FAD</keyword>
<dbReference type="SUPFAM" id="SSF56176">
    <property type="entry name" value="FAD-binding/transporter-associated domain-like"/>
    <property type="match status" value="1"/>
</dbReference>
<proteinExistence type="predicted"/>
<dbReference type="PROSITE" id="PS51387">
    <property type="entry name" value="FAD_PCMH"/>
    <property type="match status" value="1"/>
</dbReference>
<keyword evidence="1" id="KW-0285">Flavoprotein</keyword>
<dbReference type="PANTHER" id="PTHR11748">
    <property type="entry name" value="D-LACTATE DEHYDROGENASE"/>
    <property type="match status" value="1"/>
</dbReference>
<dbReference type="GO" id="GO:0003824">
    <property type="term" value="F:catalytic activity"/>
    <property type="evidence" value="ECO:0007669"/>
    <property type="project" value="InterPro"/>
</dbReference>
<evidence type="ECO:0000256" key="1">
    <source>
        <dbReference type="ARBA" id="ARBA00022630"/>
    </source>
</evidence>
<organism evidence="4 5">
    <name type="scientific">Roseitalea porphyridii</name>
    <dbReference type="NCBI Taxonomy" id="1852022"/>
    <lineage>
        <taxon>Bacteria</taxon>
        <taxon>Pseudomonadati</taxon>
        <taxon>Pseudomonadota</taxon>
        <taxon>Alphaproteobacteria</taxon>
        <taxon>Hyphomicrobiales</taxon>
        <taxon>Ahrensiaceae</taxon>
        <taxon>Roseitalea</taxon>
    </lineage>
</organism>
<dbReference type="Pfam" id="PF01565">
    <property type="entry name" value="FAD_binding_4"/>
    <property type="match status" value="1"/>
</dbReference>
<sequence>MVAEARGAGRTLAIAGAGSKAGVGQPVTADAAIASTGLAGIVEYNPEELVVVARAGTPLADIEAALAENGQALMFEPADWSRLLGSNAGQTIGGIAATNMSGPRRILAGAARDALLGVRFVNGRGEAIRNGGRVMKNVTGLDLVKLMAGSWGTLGLITEVAFKVLPRPETEVTLAVDGPGAADAAKLMARAMGTSAEVSGAANLPGPIAGRVLADGRAGRPTTLLRLEGFAVSIAERIGRLTPQLGAGHDIAQLDAAASQRAWAAIRDVAPFADGTETPVWRISAAPMAGHAVAADILGQTEGEAFFDWQGGLVWLRISGEDPQADRVRTSLAAHGGGHALLVRTGEDARARTSVFQPEPAPVAALSEKIRSSIDPDGVFNCGRRPFASVRRAA</sequence>
<dbReference type="InterPro" id="IPR016166">
    <property type="entry name" value="FAD-bd_PCMH"/>
</dbReference>
<name>A0A4P6V445_9HYPH</name>
<dbReference type="InterPro" id="IPR016169">
    <property type="entry name" value="FAD-bd_PCMH_sub2"/>
</dbReference>
<dbReference type="RefSeq" id="WP_131617861.1">
    <property type="nucleotide sequence ID" value="NZ_CP036532.1"/>
</dbReference>
<dbReference type="Gene3D" id="3.30.465.10">
    <property type="match status" value="1"/>
</dbReference>
<accession>A0A4P6V445</accession>
<dbReference type="SUPFAM" id="SSF55103">
    <property type="entry name" value="FAD-linked oxidases, C-terminal domain"/>
    <property type="match status" value="1"/>
</dbReference>
<protein>
    <submittedName>
        <fullName evidence="4">FAD-binding protein</fullName>
    </submittedName>
</protein>
<dbReference type="GeneID" id="90766118"/>
<dbReference type="EMBL" id="CP036532">
    <property type="protein sequence ID" value="QBK32221.1"/>
    <property type="molecule type" value="Genomic_DNA"/>
</dbReference>
<evidence type="ECO:0000313" key="4">
    <source>
        <dbReference type="EMBL" id="QBK32221.1"/>
    </source>
</evidence>
<evidence type="ECO:0000313" key="5">
    <source>
        <dbReference type="Proteomes" id="UP000293719"/>
    </source>
</evidence>
<dbReference type="InterPro" id="IPR016164">
    <property type="entry name" value="FAD-linked_Oxase-like_C"/>
</dbReference>
<dbReference type="InterPro" id="IPR006094">
    <property type="entry name" value="Oxid_FAD_bind_N"/>
</dbReference>
<dbReference type="AlphaFoldDB" id="A0A4P6V445"/>
<keyword evidence="5" id="KW-1185">Reference proteome</keyword>
<dbReference type="KEGG" id="rpod:E0E05_02320"/>
<dbReference type="GO" id="GO:0071949">
    <property type="term" value="F:FAD binding"/>
    <property type="evidence" value="ECO:0007669"/>
    <property type="project" value="InterPro"/>
</dbReference>